<name>A0ABM0M5N9_SACKO</name>
<feature type="domain" description="Calponin-homology (CH)" evidence="2">
    <location>
        <begin position="1"/>
        <end position="120"/>
    </location>
</feature>
<dbReference type="PANTHER" id="PTHR45818">
    <property type="entry name" value="PROTEIN VAV"/>
    <property type="match status" value="1"/>
</dbReference>
<dbReference type="PROSITE" id="PS00741">
    <property type="entry name" value="DH_1"/>
    <property type="match status" value="2"/>
</dbReference>
<dbReference type="Pfam" id="PF00621">
    <property type="entry name" value="RhoGEF"/>
    <property type="match status" value="2"/>
</dbReference>
<feature type="domain" description="DH" evidence="1">
    <location>
        <begin position="197"/>
        <end position="376"/>
    </location>
</feature>
<dbReference type="CDD" id="cd00160">
    <property type="entry name" value="RhoGEF"/>
    <property type="match status" value="1"/>
</dbReference>
<dbReference type="SUPFAM" id="SSF48065">
    <property type="entry name" value="DBL homology domain (DH-domain)"/>
    <property type="match status" value="2"/>
</dbReference>
<dbReference type="Gene3D" id="1.20.900.10">
    <property type="entry name" value="Dbl homology (DH) domain"/>
    <property type="match status" value="2"/>
</dbReference>
<evidence type="ECO:0000259" key="1">
    <source>
        <dbReference type="PROSITE" id="PS50010"/>
    </source>
</evidence>
<dbReference type="RefSeq" id="XP_006815330.1">
    <property type="nucleotide sequence ID" value="XM_006815267.1"/>
</dbReference>
<dbReference type="SMART" id="SM00033">
    <property type="entry name" value="CH"/>
    <property type="match status" value="1"/>
</dbReference>
<proteinExistence type="predicted"/>
<feature type="domain" description="DH" evidence="1">
    <location>
        <begin position="442"/>
        <end position="507"/>
    </location>
</feature>
<dbReference type="InterPro" id="IPR001331">
    <property type="entry name" value="GDS_CDC24_CS"/>
</dbReference>
<accession>A0ABM0M5N9</accession>
<dbReference type="Pfam" id="PF00307">
    <property type="entry name" value="CH"/>
    <property type="match status" value="1"/>
</dbReference>
<dbReference type="PROSITE" id="PS50010">
    <property type="entry name" value="DH_2"/>
    <property type="match status" value="2"/>
</dbReference>
<evidence type="ECO:0000259" key="2">
    <source>
        <dbReference type="PROSITE" id="PS50021"/>
    </source>
</evidence>
<organism evidence="3 4">
    <name type="scientific">Saccoglossus kowalevskii</name>
    <name type="common">Acorn worm</name>
    <dbReference type="NCBI Taxonomy" id="10224"/>
    <lineage>
        <taxon>Eukaryota</taxon>
        <taxon>Metazoa</taxon>
        <taxon>Hemichordata</taxon>
        <taxon>Enteropneusta</taxon>
        <taxon>Harrimaniidae</taxon>
        <taxon>Saccoglossus</taxon>
    </lineage>
</organism>
<evidence type="ECO:0000313" key="4">
    <source>
        <dbReference type="RefSeq" id="XP_006815330.1"/>
    </source>
</evidence>
<dbReference type="InterPro" id="IPR000219">
    <property type="entry name" value="DH_dom"/>
</dbReference>
<dbReference type="InterPro" id="IPR036872">
    <property type="entry name" value="CH_dom_sf"/>
</dbReference>
<dbReference type="GeneID" id="102802054"/>
<dbReference type="CDD" id="cd21201">
    <property type="entry name" value="CH_VAV"/>
    <property type="match status" value="1"/>
</dbReference>
<dbReference type="InterPro" id="IPR001715">
    <property type="entry name" value="CH_dom"/>
</dbReference>
<dbReference type="SUPFAM" id="SSF47576">
    <property type="entry name" value="Calponin-homology domain, CH-domain"/>
    <property type="match status" value="1"/>
</dbReference>
<dbReference type="PANTHER" id="PTHR45818:SF3">
    <property type="entry name" value="PROTEIN VAV"/>
    <property type="match status" value="1"/>
</dbReference>
<sequence length="523" mass="61371">MEEWKLCASWLIECQVIPPNHRVTTYGAEAFTLAQTLRDGVLLCQLANRLLPNAVDLKEIALRPQMSQFLCLKNIRTFIQTCMDKFCMRRQDLFDPYQLFDVSDFGKVIATLSKLSHTSIAKSVARPFPPENHHQHAIDEDIYKTLEELADERDLADEDDDLYDVPYQDIEDDEIYGELCDIKQQLQIPKQSSGDQKRGYCIQEIVETEQNFVQALNMIIKFFIKPLKGHISQQDSDIIFANIEKLYEIHSGFLKELKRAVEVDNSRHLSKVFINWKDELLIYGDYCSKLLIAQDHIDEICKDPDVAMKIDECQRKANEGKFRLRDLLSVPMQRILKYHLLLRELERHTDKTHPDKKELQFALTSMQDLSMYVNEVKRDNDTLQTITEIQKTLQDYKGPDLRMYGRLSRDGEVRLKSHDKGSDVKTRYIFLFDKVVLICKTRECQRKANEGKFRLRDLLSVPMQRILKYHLLLRELERHTDKSHPDKNQLQYALTSMQDLSMYVNEVKRDNDTLQTITEIQKT</sequence>
<dbReference type="Proteomes" id="UP000694865">
    <property type="component" value="Unplaced"/>
</dbReference>
<feature type="non-terminal residue" evidence="4">
    <location>
        <position position="523"/>
    </location>
</feature>
<keyword evidence="3" id="KW-1185">Reference proteome</keyword>
<dbReference type="PROSITE" id="PS50021">
    <property type="entry name" value="CH"/>
    <property type="match status" value="1"/>
</dbReference>
<gene>
    <name evidence="4" type="primary">LOC102802054</name>
</gene>
<dbReference type="InterPro" id="IPR035899">
    <property type="entry name" value="DBL_dom_sf"/>
</dbReference>
<reference evidence="4" key="1">
    <citation type="submission" date="2025-08" db="UniProtKB">
        <authorList>
            <consortium name="RefSeq"/>
        </authorList>
    </citation>
    <scope>IDENTIFICATION</scope>
    <source>
        <tissue evidence="4">Testes</tissue>
    </source>
</reference>
<dbReference type="Gene3D" id="1.10.418.10">
    <property type="entry name" value="Calponin-like domain"/>
    <property type="match status" value="1"/>
</dbReference>
<dbReference type="SMART" id="SM00325">
    <property type="entry name" value="RhoGEF"/>
    <property type="match status" value="1"/>
</dbReference>
<protein>
    <submittedName>
        <fullName evidence="4">Guanine nucleotide exchange factor VAV2-like</fullName>
    </submittedName>
</protein>
<evidence type="ECO:0000313" key="3">
    <source>
        <dbReference type="Proteomes" id="UP000694865"/>
    </source>
</evidence>